<evidence type="ECO:0000313" key="1">
    <source>
        <dbReference type="EMBL" id="TGY87787.1"/>
    </source>
</evidence>
<name>A0A4S2GXD6_9PROT</name>
<comment type="caution">
    <text evidence="1">The sequence shown here is derived from an EMBL/GenBank/DDBJ whole genome shotgun (WGS) entry which is preliminary data.</text>
</comment>
<dbReference type="Proteomes" id="UP000308054">
    <property type="component" value="Unassembled WGS sequence"/>
</dbReference>
<accession>A0A4S2GXD6</accession>
<dbReference type="OrthoDB" id="4125517at1224"/>
<protein>
    <submittedName>
        <fullName evidence="1">Uncharacterized protein</fullName>
    </submittedName>
</protein>
<gene>
    <name evidence="1" type="ORF">E5163_12740</name>
</gene>
<dbReference type="AlphaFoldDB" id="A0A4S2GXD6"/>
<dbReference type="EMBL" id="SRXW01000004">
    <property type="protein sequence ID" value="TGY87787.1"/>
    <property type="molecule type" value="Genomic_DNA"/>
</dbReference>
<reference evidence="1 2" key="1">
    <citation type="journal article" date="2017" name="Int. J. Syst. Evol. Microbiol.">
        <title>Marinicauda algicola sp. nov., isolated from a marine red alga Rhodosorus marinus.</title>
        <authorList>
            <person name="Jeong S.E."/>
            <person name="Jeon S.H."/>
            <person name="Chun B.H."/>
            <person name="Kim D.W."/>
            <person name="Jeon C.O."/>
        </authorList>
    </citation>
    <scope>NUCLEOTIDE SEQUENCE [LARGE SCALE GENOMIC DNA]</scope>
    <source>
        <strain evidence="1 2">JCM 31718</strain>
    </source>
</reference>
<proteinExistence type="predicted"/>
<evidence type="ECO:0000313" key="2">
    <source>
        <dbReference type="Proteomes" id="UP000308054"/>
    </source>
</evidence>
<dbReference type="RefSeq" id="WP_135996596.1">
    <property type="nucleotide sequence ID" value="NZ_CP071057.1"/>
</dbReference>
<sequence length="488" mass="51449">MDIAADRPILARRLVWWLVSVPVRALRPALFLALAAGAVWYGWRGAVSYEARTGWSPQTATLERRIERAFLETVPEGAAPGDVWLAALRGSLDPARLPQPDLDLARSLAGALDPMAGRERLALAVLSEARTPAAIEAELRARPDWQRRRRLDRALEARLEEARQAGLDPPELVFADPLVRERFAAADRLYGRTLAGMEAWFADPAGRTLRLDRVPGWAGRLDRPVELRGGVQGLIAEAYAALRDTPRATGACETGFIVKPAPDPAALNLAALAAALEADALEAGGGAAAGARLLLAARKADIMHPELAGRLAGDAGGQARLLGSLAPFLEEAGEIYSQPVRSAAELGAAAGQGLAGADVDGLTALAAGTAELRRRVGTGAALRLLAAVRTPEDLARLNALAGVIGPQTLALFHLHADPEALLDLADGAPRVRLEEIGAWRLSAGLAALALLLALSAPLGAHLEAATGRRSGLRAFANRTESLILRKKI</sequence>
<organism evidence="1 2">
    <name type="scientific">Marinicauda algicola</name>
    <dbReference type="NCBI Taxonomy" id="2029849"/>
    <lineage>
        <taxon>Bacteria</taxon>
        <taxon>Pseudomonadati</taxon>
        <taxon>Pseudomonadota</taxon>
        <taxon>Alphaproteobacteria</taxon>
        <taxon>Maricaulales</taxon>
        <taxon>Maricaulaceae</taxon>
        <taxon>Marinicauda</taxon>
    </lineage>
</organism>
<keyword evidence="2" id="KW-1185">Reference proteome</keyword>